<accession>A0A183AYU1</accession>
<dbReference type="InterPro" id="IPR008936">
    <property type="entry name" value="Rho_GTPase_activation_prot"/>
</dbReference>
<reference evidence="2" key="1">
    <citation type="submission" date="2016-06" db="UniProtKB">
        <authorList>
            <consortium name="WormBaseParasite"/>
        </authorList>
    </citation>
    <scope>IDENTIFICATION</scope>
</reference>
<proteinExistence type="predicted"/>
<sequence length="174" mass="19282">LVDFISLHLSEPELFRQSGQYDDVRVIRDMLDTTTWNVSFPDTVSVHSAAFCLLIFLNTLTEAVIPQKFQAQCLEAAGSYSSAIKALAHIPVDHQNLFYYLTAFLRSCLALSEKNGTDVQLLASSFGDVVFRDSLASKKVARSFPTPPVRMENTALFMRHFLNNGPAAMFGGLS</sequence>
<protein>
    <submittedName>
        <fullName evidence="2">Rho-GAP domain-containing protein</fullName>
    </submittedName>
</protein>
<dbReference type="PROSITE" id="PS50238">
    <property type="entry name" value="RHOGAP"/>
    <property type="match status" value="1"/>
</dbReference>
<dbReference type="InterPro" id="IPR000198">
    <property type="entry name" value="RhoGAP_dom"/>
</dbReference>
<name>A0A183AYU1_9TREM</name>
<organism evidence="2">
    <name type="scientific">Echinostoma caproni</name>
    <dbReference type="NCBI Taxonomy" id="27848"/>
    <lineage>
        <taxon>Eukaryota</taxon>
        <taxon>Metazoa</taxon>
        <taxon>Spiralia</taxon>
        <taxon>Lophotrochozoa</taxon>
        <taxon>Platyhelminthes</taxon>
        <taxon>Trematoda</taxon>
        <taxon>Digenea</taxon>
        <taxon>Plagiorchiida</taxon>
        <taxon>Echinostomata</taxon>
        <taxon>Echinostomatoidea</taxon>
        <taxon>Echinostomatidae</taxon>
        <taxon>Echinostoma</taxon>
    </lineage>
</organism>
<dbReference type="SMART" id="SM00324">
    <property type="entry name" value="RhoGAP"/>
    <property type="match status" value="1"/>
</dbReference>
<evidence type="ECO:0000259" key="1">
    <source>
        <dbReference type="PROSITE" id="PS50238"/>
    </source>
</evidence>
<dbReference type="AlphaFoldDB" id="A0A183AYU1"/>
<dbReference type="WBParaSite" id="ECPE_0001216201-mRNA-1">
    <property type="protein sequence ID" value="ECPE_0001216201-mRNA-1"/>
    <property type="gene ID" value="ECPE_0001216201"/>
</dbReference>
<dbReference type="GO" id="GO:0007165">
    <property type="term" value="P:signal transduction"/>
    <property type="evidence" value="ECO:0007669"/>
    <property type="project" value="InterPro"/>
</dbReference>
<evidence type="ECO:0000313" key="2">
    <source>
        <dbReference type="WBParaSite" id="ECPE_0001216201-mRNA-1"/>
    </source>
</evidence>
<dbReference type="SUPFAM" id="SSF48350">
    <property type="entry name" value="GTPase activation domain, GAP"/>
    <property type="match status" value="1"/>
</dbReference>
<dbReference type="Pfam" id="PF00620">
    <property type="entry name" value="RhoGAP"/>
    <property type="match status" value="1"/>
</dbReference>
<dbReference type="Gene3D" id="1.10.555.10">
    <property type="entry name" value="Rho GTPase activation protein"/>
    <property type="match status" value="1"/>
</dbReference>
<feature type="domain" description="Rho-GAP" evidence="1">
    <location>
        <begin position="1"/>
        <end position="169"/>
    </location>
</feature>